<comment type="subunit">
    <text evidence="14">Monomer.</text>
</comment>
<dbReference type="RefSeq" id="WP_146654353.1">
    <property type="nucleotide sequence ID" value="NZ_CP012333.1"/>
</dbReference>
<dbReference type="AlphaFoldDB" id="A0A0K1QD68"/>
<dbReference type="PANTHER" id="PTHR43097:SF5">
    <property type="entry name" value="GLUTAMATE--TRNA LIGASE"/>
    <property type="match status" value="1"/>
</dbReference>
<feature type="binding site" evidence="14">
    <location>
        <begin position="265"/>
        <end position="266"/>
    </location>
    <ligand>
        <name>ATP</name>
        <dbReference type="ChEBI" id="CHEBI:30616"/>
    </ligand>
</feature>
<evidence type="ECO:0000256" key="8">
    <source>
        <dbReference type="ARBA" id="ARBA00022917"/>
    </source>
</evidence>
<accession>A0A0K1QD68</accession>
<evidence type="ECO:0000256" key="14">
    <source>
        <dbReference type="HAMAP-Rule" id="MF_00126"/>
    </source>
</evidence>
<feature type="compositionally biased region" description="Low complexity" evidence="16">
    <location>
        <begin position="584"/>
        <end position="598"/>
    </location>
</feature>
<comment type="catalytic activity">
    <reaction evidence="12">
        <text>L-glutamyl-tRNA(Gln) + L-glutamine + ATP + H2O = L-glutaminyl-tRNA(Gln) + L-glutamate + ADP + phosphate + H(+)</text>
        <dbReference type="Rhea" id="RHEA:17521"/>
        <dbReference type="Rhea" id="RHEA-COMP:9681"/>
        <dbReference type="Rhea" id="RHEA-COMP:9684"/>
        <dbReference type="ChEBI" id="CHEBI:15377"/>
        <dbReference type="ChEBI" id="CHEBI:15378"/>
        <dbReference type="ChEBI" id="CHEBI:29985"/>
        <dbReference type="ChEBI" id="CHEBI:30616"/>
        <dbReference type="ChEBI" id="CHEBI:43474"/>
        <dbReference type="ChEBI" id="CHEBI:58359"/>
        <dbReference type="ChEBI" id="CHEBI:78520"/>
        <dbReference type="ChEBI" id="CHEBI:78521"/>
        <dbReference type="ChEBI" id="CHEBI:456216"/>
    </reaction>
</comment>
<dbReference type="FunFam" id="3.90.800.10:FF:000001">
    <property type="entry name" value="Glutamine--tRNA ligase"/>
    <property type="match status" value="1"/>
</dbReference>
<comment type="caution">
    <text evidence="14">Lacks conserved residue(s) required for the propagation of feature annotation.</text>
</comment>
<comment type="subcellular location">
    <subcellularLocation>
        <location evidence="14">Cytoplasm</location>
    </subcellularLocation>
</comment>
<dbReference type="Gene3D" id="3.90.800.10">
    <property type="entry name" value="Glutamyl-tRNA Synthetase, Domain 3"/>
    <property type="match status" value="1"/>
</dbReference>
<proteinExistence type="inferred from homology"/>
<evidence type="ECO:0000313" key="19">
    <source>
        <dbReference type="Proteomes" id="UP000064967"/>
    </source>
</evidence>
<evidence type="ECO:0000256" key="2">
    <source>
        <dbReference type="ARBA" id="ARBA00005594"/>
    </source>
</evidence>
<dbReference type="OrthoDB" id="9807503at2"/>
<dbReference type="InterPro" id="IPR014729">
    <property type="entry name" value="Rossmann-like_a/b/a_fold"/>
</dbReference>
<name>A0A0K1QD68_9BACT</name>
<dbReference type="Proteomes" id="UP000064967">
    <property type="component" value="Chromosome"/>
</dbReference>
<dbReference type="PRINTS" id="PR00987">
    <property type="entry name" value="TRNASYNTHGLU"/>
</dbReference>
<keyword evidence="6 14" id="KW-0547">Nucleotide-binding</keyword>
<comment type="subunit">
    <text evidence="3">Heterotrimer of A, B and C subunits.</text>
</comment>
<feature type="binding site" evidence="14">
    <location>
        <position position="70"/>
    </location>
    <ligand>
        <name>L-glutamine</name>
        <dbReference type="ChEBI" id="CHEBI:58359"/>
    </ligand>
</feature>
<comment type="similarity">
    <text evidence="2 14 15">Belongs to the class-I aminoacyl-tRNA synthetase family.</text>
</comment>
<dbReference type="GO" id="GO:0005829">
    <property type="term" value="C:cytosol"/>
    <property type="evidence" value="ECO:0007669"/>
    <property type="project" value="TreeGrafter"/>
</dbReference>
<dbReference type="InterPro" id="IPR003789">
    <property type="entry name" value="Asn/Gln_tRNA_amidoTrase-B-like"/>
</dbReference>
<comment type="catalytic activity">
    <reaction evidence="11">
        <text>L-aspartyl-tRNA(Asn) + L-glutamine + ATP + H2O = L-asparaginyl-tRNA(Asn) + L-glutamate + ADP + phosphate + 2 H(+)</text>
        <dbReference type="Rhea" id="RHEA:14513"/>
        <dbReference type="Rhea" id="RHEA-COMP:9674"/>
        <dbReference type="Rhea" id="RHEA-COMP:9677"/>
        <dbReference type="ChEBI" id="CHEBI:15377"/>
        <dbReference type="ChEBI" id="CHEBI:15378"/>
        <dbReference type="ChEBI" id="CHEBI:29985"/>
        <dbReference type="ChEBI" id="CHEBI:30616"/>
        <dbReference type="ChEBI" id="CHEBI:43474"/>
        <dbReference type="ChEBI" id="CHEBI:58359"/>
        <dbReference type="ChEBI" id="CHEBI:78515"/>
        <dbReference type="ChEBI" id="CHEBI:78516"/>
        <dbReference type="ChEBI" id="CHEBI:456216"/>
    </reaction>
</comment>
<feature type="region of interest" description="Disordered" evidence="16">
    <location>
        <begin position="566"/>
        <end position="598"/>
    </location>
</feature>
<dbReference type="InterPro" id="IPR018027">
    <property type="entry name" value="Asn/Gln_amidotransferase"/>
</dbReference>
<keyword evidence="8 14" id="KW-0648">Protein biosynthesis</keyword>
<evidence type="ECO:0000256" key="11">
    <source>
        <dbReference type="ARBA" id="ARBA00047380"/>
    </source>
</evidence>
<keyword evidence="4 14" id="KW-0963">Cytoplasm</keyword>
<evidence type="ECO:0000256" key="16">
    <source>
        <dbReference type="SAM" id="MobiDB-lite"/>
    </source>
</evidence>
<dbReference type="InterPro" id="IPR020061">
    <property type="entry name" value="Glu_tRNA_lig_a-bdl"/>
</dbReference>
<dbReference type="InterPro" id="IPR020058">
    <property type="entry name" value="Glu/Gln-tRNA-synth_Ib_cat-dom"/>
</dbReference>
<feature type="binding site" evidence="14">
    <location>
        <position position="216"/>
    </location>
    <ligand>
        <name>L-glutamine</name>
        <dbReference type="ChEBI" id="CHEBI:58359"/>
    </ligand>
</feature>
<evidence type="ECO:0000256" key="15">
    <source>
        <dbReference type="RuleBase" id="RU363037"/>
    </source>
</evidence>
<dbReference type="InterPro" id="IPR020056">
    <property type="entry name" value="Rbsml_bL25/Gln-tRNA_synth_N"/>
</dbReference>
<evidence type="ECO:0000256" key="9">
    <source>
        <dbReference type="ARBA" id="ARBA00023146"/>
    </source>
</evidence>
<dbReference type="PATRIC" id="fig|1391654.3.peg.10411"/>
<dbReference type="PROSITE" id="PS00178">
    <property type="entry name" value="AA_TRNA_LIGASE_I"/>
    <property type="match status" value="1"/>
</dbReference>
<dbReference type="InterPro" id="IPR049437">
    <property type="entry name" value="tRNA-synt_1c_C2"/>
</dbReference>
<feature type="binding site" evidence="14">
    <location>
        <begin position="273"/>
        <end position="275"/>
    </location>
    <ligand>
        <name>ATP</name>
        <dbReference type="ChEBI" id="CHEBI:30616"/>
    </ligand>
</feature>
<dbReference type="InterPro" id="IPR001412">
    <property type="entry name" value="aa-tRNA-synth_I_CS"/>
</dbReference>
<feature type="binding site" evidence="14">
    <location>
        <begin position="38"/>
        <end position="40"/>
    </location>
    <ligand>
        <name>ATP</name>
        <dbReference type="ChEBI" id="CHEBI:30616"/>
    </ligand>
</feature>
<dbReference type="GO" id="GO:0004819">
    <property type="term" value="F:glutamine-tRNA ligase activity"/>
    <property type="evidence" value="ECO:0007669"/>
    <property type="project" value="UniProtKB-UniRule"/>
</dbReference>
<dbReference type="FunFam" id="1.10.10.410:FF:000001">
    <property type="entry name" value="Aspartyl/glutamyl-tRNA(Asn/Gln) amidotransferase subunit B"/>
    <property type="match status" value="1"/>
</dbReference>
<evidence type="ECO:0000259" key="17">
    <source>
        <dbReference type="SMART" id="SM00845"/>
    </source>
</evidence>
<dbReference type="CDD" id="cd00807">
    <property type="entry name" value="GlnRS_core"/>
    <property type="match status" value="1"/>
</dbReference>
<dbReference type="EMBL" id="CP012333">
    <property type="protein sequence ID" value="AKV03612.1"/>
    <property type="molecule type" value="Genomic_DNA"/>
</dbReference>
<organism evidence="18 19">
    <name type="scientific">Labilithrix luteola</name>
    <dbReference type="NCBI Taxonomy" id="1391654"/>
    <lineage>
        <taxon>Bacteria</taxon>
        <taxon>Pseudomonadati</taxon>
        <taxon>Myxococcota</taxon>
        <taxon>Polyangia</taxon>
        <taxon>Polyangiales</taxon>
        <taxon>Labilitrichaceae</taxon>
        <taxon>Labilithrix</taxon>
    </lineage>
</organism>
<feature type="short sequence motif" description="'HIGH' region" evidence="14">
    <location>
        <begin position="37"/>
        <end position="47"/>
    </location>
</feature>
<dbReference type="SMART" id="SM00845">
    <property type="entry name" value="GatB_Yqey"/>
    <property type="match status" value="1"/>
</dbReference>
<dbReference type="Gene3D" id="1.10.10.410">
    <property type="match status" value="1"/>
</dbReference>
<evidence type="ECO:0000256" key="1">
    <source>
        <dbReference type="ARBA" id="ARBA00005306"/>
    </source>
</evidence>
<gene>
    <name evidence="14" type="primary">glnS</name>
    <name evidence="18" type="ORF">AKJ09_10275</name>
</gene>
<evidence type="ECO:0000256" key="4">
    <source>
        <dbReference type="ARBA" id="ARBA00022490"/>
    </source>
</evidence>
<keyword evidence="19" id="KW-1185">Reference proteome</keyword>
<comment type="function">
    <text evidence="10">Allows the formation of correctly charged Asn-tRNA(Asn) or Gln-tRNA(Gln) through the transamidation of misacylated Asp-tRNA(Asn) or Glu-tRNA(Gln) in organisms which lack either or both of asparaginyl-tRNA or glutaminyl-tRNA synthetases. The reaction takes place in the presence of glutamine and ATP through an activated phospho-Asp-tRNA(Asn) or phospho-Glu-tRNA(Gln).</text>
</comment>
<evidence type="ECO:0000313" key="18">
    <source>
        <dbReference type="EMBL" id="AKV03612.1"/>
    </source>
</evidence>
<dbReference type="KEGG" id="llu:AKJ09_10275"/>
<dbReference type="SUPFAM" id="SSF50715">
    <property type="entry name" value="Ribosomal protein L25-like"/>
    <property type="match status" value="1"/>
</dbReference>
<dbReference type="Pfam" id="PF02637">
    <property type="entry name" value="GatB_Yqey"/>
    <property type="match status" value="1"/>
</dbReference>
<dbReference type="InterPro" id="IPR020059">
    <property type="entry name" value="Glu/Gln-tRNA-synth_Ib_codon-bd"/>
</dbReference>
<dbReference type="InterPro" id="IPR000924">
    <property type="entry name" value="Glu/Gln-tRNA-synth"/>
</dbReference>
<dbReference type="InterPro" id="IPR050132">
    <property type="entry name" value="Gln/Glu-tRNA_Ligase"/>
</dbReference>
<dbReference type="EC" id="6.1.1.18" evidence="14"/>
<dbReference type="SUPFAM" id="SSF52374">
    <property type="entry name" value="Nucleotidylyl transferase"/>
    <property type="match status" value="1"/>
</dbReference>
<dbReference type="GO" id="GO:0050567">
    <property type="term" value="F:glutaminyl-tRNA synthase (glutamine-hydrolyzing) activity"/>
    <property type="evidence" value="ECO:0007669"/>
    <property type="project" value="RHEA"/>
</dbReference>
<dbReference type="Pfam" id="PF03950">
    <property type="entry name" value="tRNA-synt_1c_C"/>
    <property type="match status" value="1"/>
</dbReference>
<dbReference type="SUPFAM" id="SSF89095">
    <property type="entry name" value="GatB/YqeY motif"/>
    <property type="match status" value="1"/>
</dbReference>
<dbReference type="Pfam" id="PF00749">
    <property type="entry name" value="tRNA-synt_1c"/>
    <property type="match status" value="1"/>
</dbReference>
<dbReference type="NCBIfam" id="NF011291">
    <property type="entry name" value="PRK14703.1"/>
    <property type="match status" value="1"/>
</dbReference>
<dbReference type="HAMAP" id="MF_00126">
    <property type="entry name" value="Gln_tRNA_synth"/>
    <property type="match status" value="1"/>
</dbReference>
<feature type="short sequence motif" description="'KMSKS' region" evidence="14">
    <location>
        <begin position="272"/>
        <end position="276"/>
    </location>
</feature>
<keyword evidence="5 14" id="KW-0436">Ligase</keyword>
<evidence type="ECO:0000256" key="5">
    <source>
        <dbReference type="ARBA" id="ARBA00022598"/>
    </source>
</evidence>
<dbReference type="PANTHER" id="PTHR43097">
    <property type="entry name" value="GLUTAMINE-TRNA LIGASE"/>
    <property type="match status" value="1"/>
</dbReference>
<dbReference type="STRING" id="1391654.AKJ09_10275"/>
<dbReference type="Gene3D" id="1.10.1160.10">
    <property type="entry name" value="Glutamyl-trna Synthetase, Domain 2"/>
    <property type="match status" value="1"/>
</dbReference>
<evidence type="ECO:0000256" key="3">
    <source>
        <dbReference type="ARBA" id="ARBA00011123"/>
    </source>
</evidence>
<dbReference type="Pfam" id="PF20974">
    <property type="entry name" value="tRNA-synt_1c_C2"/>
    <property type="match status" value="1"/>
</dbReference>
<comment type="similarity">
    <text evidence="1">Belongs to the GatB/GatE family. GatB subfamily.</text>
</comment>
<dbReference type="Gene3D" id="2.40.240.10">
    <property type="entry name" value="Ribosomal Protein L25, Chain P"/>
    <property type="match status" value="2"/>
</dbReference>
<keyword evidence="7 14" id="KW-0067">ATP-binding</keyword>
<dbReference type="GO" id="GO:0006425">
    <property type="term" value="P:glutaminyl-tRNA aminoacylation"/>
    <property type="evidence" value="ECO:0007669"/>
    <property type="project" value="UniProtKB-UniRule"/>
</dbReference>
<dbReference type="GO" id="GO:0005524">
    <property type="term" value="F:ATP binding"/>
    <property type="evidence" value="ECO:0007669"/>
    <property type="project" value="UniProtKB-UniRule"/>
</dbReference>
<dbReference type="GO" id="GO:0050566">
    <property type="term" value="F:asparaginyl-tRNA synthase (glutamine-hydrolyzing) activity"/>
    <property type="evidence" value="ECO:0007669"/>
    <property type="project" value="RHEA"/>
</dbReference>
<feature type="domain" description="Asn/Gln amidotransferase" evidence="17">
    <location>
        <begin position="624"/>
        <end position="772"/>
    </location>
</feature>
<protein>
    <recommendedName>
        <fullName evidence="14">Glutamine--tRNA ligase</fullName>
        <ecNumber evidence="14">6.1.1.18</ecNumber>
    </recommendedName>
    <alternativeName>
        <fullName evidence="14">Glutaminyl-tRNA synthetase</fullName>
        <shortName evidence="14">GlnRS</shortName>
    </alternativeName>
</protein>
<comment type="catalytic activity">
    <reaction evidence="13 14">
        <text>tRNA(Gln) + L-glutamine + ATP = L-glutaminyl-tRNA(Gln) + AMP + diphosphate</text>
        <dbReference type="Rhea" id="RHEA:20121"/>
        <dbReference type="Rhea" id="RHEA-COMP:9662"/>
        <dbReference type="Rhea" id="RHEA-COMP:9681"/>
        <dbReference type="ChEBI" id="CHEBI:30616"/>
        <dbReference type="ChEBI" id="CHEBI:33019"/>
        <dbReference type="ChEBI" id="CHEBI:58359"/>
        <dbReference type="ChEBI" id="CHEBI:78442"/>
        <dbReference type="ChEBI" id="CHEBI:78521"/>
        <dbReference type="ChEBI" id="CHEBI:456215"/>
        <dbReference type="EC" id="6.1.1.18"/>
    </reaction>
</comment>
<dbReference type="GO" id="GO:0006424">
    <property type="term" value="P:glutamyl-tRNA aminoacylation"/>
    <property type="evidence" value="ECO:0007669"/>
    <property type="project" value="UniProtKB-UniRule"/>
</dbReference>
<dbReference type="FunFam" id="1.10.1160.10:FF:000001">
    <property type="entry name" value="Glutamine--tRNA ligase"/>
    <property type="match status" value="1"/>
</dbReference>
<dbReference type="NCBIfam" id="TIGR00440">
    <property type="entry name" value="glnS"/>
    <property type="match status" value="1"/>
</dbReference>
<sequence>MSDPTHHEGPSDFIREMIRSDVAAGKHGGKVVTRFPPEPNGFLHIGHAKAICIDFGVAKEFGGRCHLRMDDTNPTTEDVSYVEAIQRDVKWLGFDWGEHMYYASDYFERFYELAEKLIRLERAYVCDLTEDDFSQNYRGTITEAGKESPYRKRTIEENLDLLRRMRKGEFKDGEKVLRARIDMASPNMKLRDPPLIRIKHAHHYRTNDDWCLYPLYDYAHCLEDSFEGVTHSLCTLEFVSARELYDWVIKATEVPHVPKQTEFARLNLTYTVMSKRRLLQLVEGKYVGGWDDPRMPTIAGLRRRGYTPEAIREFCARIGVAKNISTVDVALLEHTLREDLDARSPRVMAVLKPLKVIVESFAENETEELDAPYWPAGTEPAAGAKTSSRKLPFTREIYIERDDFAEEPPKGWHRLAPGQKVRLRHAYIVTCTGVEKDDKGEIVAVRVTHDAGTRGGVAPAGKRIEGTIHWVSAKHANDLEVRVYDRLFVSENPGESEEWLKDLNPHSLSVVHAKAEPSLASAREGERFQFERLGFFFADSDSKAGAPVFNRTVALKDGWAKVAAKTDAKAPASKTEPQAKKAPKPAQASSAPAELSPEAQALVTAHGIEGHEARVFVQEPILRAVFDEAATTLDKDTLKGVASLLANDVLGELRSRKLEALSFGAKEAAELVGLVSAGTISTKQAKDVLAEMVTGKERSPRAIVEARGMKQIASADALGPVVDSVLAENGDVVARYKAGNANVLGALVGMIMKASKGQANPKLVTDLLKQKLG</sequence>
<dbReference type="InterPro" id="IPR023168">
    <property type="entry name" value="GatB_Yqey_C_2"/>
</dbReference>
<dbReference type="InterPro" id="IPR004514">
    <property type="entry name" value="Gln-tRNA-synth"/>
</dbReference>
<dbReference type="InterPro" id="IPR011035">
    <property type="entry name" value="Ribosomal_bL25/Gln-tRNA_synth"/>
</dbReference>
<evidence type="ECO:0000256" key="13">
    <source>
        <dbReference type="ARBA" id="ARBA00048270"/>
    </source>
</evidence>
<reference evidence="18 19" key="1">
    <citation type="submission" date="2015-08" db="EMBL/GenBank/DDBJ databases">
        <authorList>
            <person name="Babu N.S."/>
            <person name="Beckwith C.J."/>
            <person name="Beseler K.G."/>
            <person name="Brison A."/>
            <person name="Carone J.V."/>
            <person name="Caskin T.P."/>
            <person name="Diamond M."/>
            <person name="Durham M.E."/>
            <person name="Foxe J.M."/>
            <person name="Go M."/>
            <person name="Henderson B.A."/>
            <person name="Jones I.B."/>
            <person name="McGettigan J.A."/>
            <person name="Micheletti S.J."/>
            <person name="Nasrallah M.E."/>
            <person name="Ortiz D."/>
            <person name="Piller C.R."/>
            <person name="Privatt S.R."/>
            <person name="Schneider S.L."/>
            <person name="Sharp S."/>
            <person name="Smith T.C."/>
            <person name="Stanton J.D."/>
            <person name="Ullery H.E."/>
            <person name="Wilson R.J."/>
            <person name="Serrano M.G."/>
            <person name="Buck G."/>
            <person name="Lee V."/>
            <person name="Wang Y."/>
            <person name="Carvalho R."/>
            <person name="Voegtly L."/>
            <person name="Shi R."/>
            <person name="Duckworth R."/>
            <person name="Johnson A."/>
            <person name="Loviza R."/>
            <person name="Walstead R."/>
            <person name="Shah Z."/>
            <person name="Kiflezghi M."/>
            <person name="Wade K."/>
            <person name="Ball S.L."/>
            <person name="Bradley K.W."/>
            <person name="Asai D.J."/>
            <person name="Bowman C.A."/>
            <person name="Russell D.A."/>
            <person name="Pope W.H."/>
            <person name="Jacobs-Sera D."/>
            <person name="Hendrix R.W."/>
            <person name="Hatfull G.F."/>
        </authorList>
    </citation>
    <scope>NUCLEOTIDE SEQUENCE [LARGE SCALE GENOMIC DNA]</scope>
    <source>
        <strain evidence="18 19">DSM 27648</strain>
    </source>
</reference>
<evidence type="ECO:0000256" key="12">
    <source>
        <dbReference type="ARBA" id="ARBA00047913"/>
    </source>
</evidence>
<evidence type="ECO:0000256" key="6">
    <source>
        <dbReference type="ARBA" id="ARBA00022741"/>
    </source>
</evidence>
<feature type="binding site" evidence="14">
    <location>
        <position position="235"/>
    </location>
    <ligand>
        <name>ATP</name>
        <dbReference type="ChEBI" id="CHEBI:30616"/>
    </ligand>
</feature>
<feature type="binding site" evidence="14">
    <location>
        <begin position="44"/>
        <end position="50"/>
    </location>
    <ligand>
        <name>ATP</name>
        <dbReference type="ChEBI" id="CHEBI:30616"/>
    </ligand>
</feature>
<evidence type="ECO:0000256" key="10">
    <source>
        <dbReference type="ARBA" id="ARBA00024799"/>
    </source>
</evidence>
<dbReference type="InterPro" id="IPR022861">
    <property type="entry name" value="Gln_tRNA_ligase_bac"/>
</dbReference>
<evidence type="ECO:0000256" key="7">
    <source>
        <dbReference type="ARBA" id="ARBA00022840"/>
    </source>
</evidence>
<dbReference type="Gene3D" id="3.40.50.620">
    <property type="entry name" value="HUPs"/>
    <property type="match status" value="1"/>
</dbReference>
<keyword evidence="9 14" id="KW-0030">Aminoacyl-tRNA synthetase</keyword>
<dbReference type="FunFam" id="3.40.50.620:FF:000037">
    <property type="entry name" value="Glutamine--tRNA ligase cytoplasmic"/>
    <property type="match status" value="1"/>
</dbReference>